<dbReference type="SUPFAM" id="SSF53254">
    <property type="entry name" value="Phosphoglycerate mutase-like"/>
    <property type="match status" value="1"/>
</dbReference>
<dbReference type="STRING" id="1003232.J9DLQ2"/>
<organism evidence="3 4">
    <name type="scientific">Edhazardia aedis (strain USNM 41457)</name>
    <name type="common">Microsporidian parasite</name>
    <dbReference type="NCBI Taxonomy" id="1003232"/>
    <lineage>
        <taxon>Eukaryota</taxon>
        <taxon>Fungi</taxon>
        <taxon>Fungi incertae sedis</taxon>
        <taxon>Microsporidia</taxon>
        <taxon>Edhazardia</taxon>
    </lineage>
</organism>
<dbReference type="CDD" id="cd07061">
    <property type="entry name" value="HP_HAP_like"/>
    <property type="match status" value="1"/>
</dbReference>
<dbReference type="InterPro" id="IPR000560">
    <property type="entry name" value="His_Pase_clade-2"/>
</dbReference>
<evidence type="ECO:0000256" key="2">
    <source>
        <dbReference type="ARBA" id="ARBA00022801"/>
    </source>
</evidence>
<evidence type="ECO:0000313" key="3">
    <source>
        <dbReference type="EMBL" id="EJW03520.1"/>
    </source>
</evidence>
<dbReference type="PANTHER" id="PTHR11567">
    <property type="entry name" value="ACID PHOSPHATASE-RELATED"/>
    <property type="match status" value="1"/>
</dbReference>
<dbReference type="InParanoid" id="J9DLQ2"/>
<comment type="caution">
    <text evidence="3">The sequence shown here is derived from an EMBL/GenBank/DDBJ whole genome shotgun (WGS) entry which is preliminary data.</text>
</comment>
<evidence type="ECO:0008006" key="5">
    <source>
        <dbReference type="Google" id="ProtNLM"/>
    </source>
</evidence>
<dbReference type="VEuPathDB" id="MicrosporidiaDB:EDEG_00202"/>
<name>J9DLQ2_EDHAE</name>
<dbReference type="FunCoup" id="J9DLQ2">
    <property type="interactions" value="3"/>
</dbReference>
<dbReference type="GO" id="GO:0016791">
    <property type="term" value="F:phosphatase activity"/>
    <property type="evidence" value="ECO:0007669"/>
    <property type="project" value="TreeGrafter"/>
</dbReference>
<evidence type="ECO:0000313" key="4">
    <source>
        <dbReference type="Proteomes" id="UP000003163"/>
    </source>
</evidence>
<dbReference type="EMBL" id="AFBI03000002">
    <property type="protein sequence ID" value="EJW03520.1"/>
    <property type="molecule type" value="Genomic_DNA"/>
</dbReference>
<dbReference type="InterPro" id="IPR050645">
    <property type="entry name" value="Histidine_acid_phosphatase"/>
</dbReference>
<proteinExistence type="inferred from homology"/>
<accession>J9DLQ2</accession>
<dbReference type="Pfam" id="PF00328">
    <property type="entry name" value="His_Phos_2"/>
    <property type="match status" value="1"/>
</dbReference>
<dbReference type="HOGENOM" id="CLU_030431_5_0_1"/>
<evidence type="ECO:0000256" key="1">
    <source>
        <dbReference type="ARBA" id="ARBA00005375"/>
    </source>
</evidence>
<dbReference type="InterPro" id="IPR029033">
    <property type="entry name" value="His_PPase_superfam"/>
</dbReference>
<reference evidence="3 4" key="1">
    <citation type="submission" date="2011-08" db="EMBL/GenBank/DDBJ databases">
        <authorList>
            <person name="Liu Z.J."/>
            <person name="Shi F.L."/>
            <person name="Lu J.Q."/>
            <person name="Li M."/>
            <person name="Wang Z.L."/>
        </authorList>
    </citation>
    <scope>NUCLEOTIDE SEQUENCE [LARGE SCALE GENOMIC DNA]</scope>
    <source>
        <strain evidence="3 4">USNM 41457</strain>
    </source>
</reference>
<protein>
    <recommendedName>
        <fullName evidence="5">Acid phosphatase</fullName>
    </recommendedName>
</protein>
<keyword evidence="4" id="KW-1185">Reference proteome</keyword>
<dbReference type="PANTHER" id="PTHR11567:SF110">
    <property type="entry name" value="2-PHOSPHOXYLOSE PHOSPHATASE 1"/>
    <property type="match status" value="1"/>
</dbReference>
<sequence length="382" mass="44571">MFTSDLKLILVNIFHRHGERTPLKGYDKPIGRYELCKEVDGYNLFIKKSPKSSFSIFIDKISNIFNPMRIKSSAIFKYSYIPPKNSECAPGQLTDFGKNTLYQFGKKLNKDYIGTNFLSHNYSNKDINLVSTEFQRTIESLQWLILGMFKSIKKPIEINIQRKGLNGAYASNYFEDFKSARIKHRKAILESRKKDIKTVSNYFNDFLIKFTGNKNFKITGIYEIFDIIMCSGGNKRGLFNSFNTNMYNIAEEICIDMFFGLLKNKKHFSVYAGDLISDLCQKISKKIINPSENPKMYIFSGHDTTIFPILHIFGLSNNEWPKFGANIIFETFMSKEQKYYIRIKYNDQILSIPRCKKHYNRDKSFCEIKDFFDICKSYTSGN</sequence>
<dbReference type="Proteomes" id="UP000003163">
    <property type="component" value="Unassembled WGS sequence"/>
</dbReference>
<dbReference type="OMA" id="SWPPFTS"/>
<comment type="similarity">
    <text evidence="1">Belongs to the histidine acid phosphatase family.</text>
</comment>
<reference evidence="4" key="2">
    <citation type="submission" date="2015-07" db="EMBL/GenBank/DDBJ databases">
        <title>Contrasting host-pathogen interactions and genome evolution in two generalist and specialist microsporidian pathogens of mosquitoes.</title>
        <authorList>
            <consortium name="The Broad Institute Genomics Platform"/>
            <consortium name="The Broad Institute Genome Sequencing Center for Infectious Disease"/>
            <person name="Cuomo C.A."/>
            <person name="Sanscrainte N.D."/>
            <person name="Goldberg J.M."/>
            <person name="Heiman D."/>
            <person name="Young S."/>
            <person name="Zeng Q."/>
            <person name="Becnel J.J."/>
            <person name="Birren B.W."/>
        </authorList>
    </citation>
    <scope>NUCLEOTIDE SEQUENCE [LARGE SCALE GENOMIC DNA]</scope>
    <source>
        <strain evidence="4">USNM 41457</strain>
    </source>
</reference>
<dbReference type="Gene3D" id="3.40.50.1240">
    <property type="entry name" value="Phosphoglycerate mutase-like"/>
    <property type="match status" value="1"/>
</dbReference>
<gene>
    <name evidence="3" type="ORF">EDEG_00202</name>
</gene>
<keyword evidence="2" id="KW-0378">Hydrolase</keyword>
<dbReference type="AlphaFoldDB" id="J9DLQ2"/>
<dbReference type="OrthoDB" id="10257284at2759"/>